<sequence>MAFGDKAVNGGARPACSRQGLDRGTLVVAGDGIDIPRRRGAHPPHRRRGQGHRQRAESLRESIATLRMPAPVQDVDPLTDIALVLGTAPRMRTPEVLQGLTEGRSIASGCTVVDAEVAADGTSVTLTVDMPDGVLAQRVTTPGAFSAG</sequence>
<dbReference type="EMBL" id="CP163432">
    <property type="protein sequence ID" value="XDQ15811.1"/>
    <property type="molecule type" value="Genomic_DNA"/>
</dbReference>
<evidence type="ECO:0000313" key="2">
    <source>
        <dbReference type="EMBL" id="XDQ15811.1"/>
    </source>
</evidence>
<feature type="region of interest" description="Disordered" evidence="1">
    <location>
        <begin position="32"/>
        <end position="57"/>
    </location>
</feature>
<evidence type="ECO:0000256" key="1">
    <source>
        <dbReference type="SAM" id="MobiDB-lite"/>
    </source>
</evidence>
<gene>
    <name evidence="2" type="ORF">AB5J55_42485</name>
</gene>
<feature type="compositionally biased region" description="Basic residues" evidence="1">
    <location>
        <begin position="38"/>
        <end position="53"/>
    </location>
</feature>
<protein>
    <submittedName>
        <fullName evidence="2">Uncharacterized protein</fullName>
    </submittedName>
</protein>
<name>A0AB39NBM6_9ACTN</name>
<accession>A0AB39NBM6</accession>
<organism evidence="2">
    <name type="scientific">Streptomyces sp. R11</name>
    <dbReference type="NCBI Taxonomy" id="3238625"/>
    <lineage>
        <taxon>Bacteria</taxon>
        <taxon>Bacillati</taxon>
        <taxon>Actinomycetota</taxon>
        <taxon>Actinomycetes</taxon>
        <taxon>Kitasatosporales</taxon>
        <taxon>Streptomycetaceae</taxon>
        <taxon>Streptomyces</taxon>
    </lineage>
</organism>
<reference evidence="2" key="1">
    <citation type="submission" date="2024-07" db="EMBL/GenBank/DDBJ databases">
        <authorList>
            <person name="Yu S.T."/>
        </authorList>
    </citation>
    <scope>NUCLEOTIDE SEQUENCE</scope>
    <source>
        <strain evidence="2">R11</strain>
    </source>
</reference>
<proteinExistence type="predicted"/>
<dbReference type="RefSeq" id="WP_369275739.1">
    <property type="nucleotide sequence ID" value="NZ_CP163432.1"/>
</dbReference>
<dbReference type="AlphaFoldDB" id="A0AB39NBM6"/>